<evidence type="ECO:0000313" key="2">
    <source>
        <dbReference type="EMBL" id="CAK7929985.1"/>
    </source>
</evidence>
<organism evidence="2 3">
    <name type="scientific">Peronospora matthiolae</name>
    <dbReference type="NCBI Taxonomy" id="2874970"/>
    <lineage>
        <taxon>Eukaryota</taxon>
        <taxon>Sar</taxon>
        <taxon>Stramenopiles</taxon>
        <taxon>Oomycota</taxon>
        <taxon>Peronosporomycetes</taxon>
        <taxon>Peronosporales</taxon>
        <taxon>Peronosporaceae</taxon>
        <taxon>Peronospora</taxon>
    </lineage>
</organism>
<evidence type="ECO:0000313" key="3">
    <source>
        <dbReference type="Proteomes" id="UP001162060"/>
    </source>
</evidence>
<protein>
    <submittedName>
        <fullName evidence="2">Uncharacterized protein</fullName>
    </submittedName>
</protein>
<feature type="compositionally biased region" description="Polar residues" evidence="1">
    <location>
        <begin position="38"/>
        <end position="48"/>
    </location>
</feature>
<dbReference type="Proteomes" id="UP001162060">
    <property type="component" value="Unassembled WGS sequence"/>
</dbReference>
<dbReference type="EMBL" id="CAKLBY020000157">
    <property type="protein sequence ID" value="CAK7929985.1"/>
    <property type="molecule type" value="Genomic_DNA"/>
</dbReference>
<evidence type="ECO:0000256" key="1">
    <source>
        <dbReference type="SAM" id="MobiDB-lite"/>
    </source>
</evidence>
<comment type="caution">
    <text evidence="2">The sequence shown here is derived from an EMBL/GenBank/DDBJ whole genome shotgun (WGS) entry which is preliminary data.</text>
</comment>
<sequence>MESCNGVRTTIGDECNMDDEEDAEYLPARRAKGDPSVKSFQSLVGSPL</sequence>
<name>A0AAV1U9D9_9STRA</name>
<proteinExistence type="predicted"/>
<gene>
    <name evidence="2" type="ORF">PM001_LOCUS15135</name>
</gene>
<dbReference type="AlphaFoldDB" id="A0AAV1U9D9"/>
<feature type="compositionally biased region" description="Acidic residues" evidence="1">
    <location>
        <begin position="15"/>
        <end position="24"/>
    </location>
</feature>
<accession>A0AAV1U9D9</accession>
<reference evidence="2" key="1">
    <citation type="submission" date="2024-01" db="EMBL/GenBank/DDBJ databases">
        <authorList>
            <person name="Webb A."/>
        </authorList>
    </citation>
    <scope>NUCLEOTIDE SEQUENCE</scope>
    <source>
        <strain evidence="2">Pm1</strain>
    </source>
</reference>
<feature type="region of interest" description="Disordered" evidence="1">
    <location>
        <begin position="1"/>
        <end position="48"/>
    </location>
</feature>